<dbReference type="PANTHER" id="PTHR13947:SF37">
    <property type="entry name" value="LD18367P"/>
    <property type="match status" value="1"/>
</dbReference>
<dbReference type="InterPro" id="IPR000182">
    <property type="entry name" value="GNAT_dom"/>
</dbReference>
<keyword evidence="4" id="KW-1185">Reference proteome</keyword>
<evidence type="ECO:0000256" key="1">
    <source>
        <dbReference type="ARBA" id="ARBA00022679"/>
    </source>
</evidence>
<dbReference type="PANTHER" id="PTHR13947">
    <property type="entry name" value="GNAT FAMILY N-ACETYLTRANSFERASE"/>
    <property type="match status" value="1"/>
</dbReference>
<proteinExistence type="predicted"/>
<dbReference type="InterPro" id="IPR050769">
    <property type="entry name" value="NAT_camello-type"/>
</dbReference>
<dbReference type="SUPFAM" id="SSF55729">
    <property type="entry name" value="Acyl-CoA N-acyltransferases (Nat)"/>
    <property type="match status" value="1"/>
</dbReference>
<evidence type="ECO:0000259" key="2">
    <source>
        <dbReference type="PROSITE" id="PS51186"/>
    </source>
</evidence>
<dbReference type="CDD" id="cd04301">
    <property type="entry name" value="NAT_SF"/>
    <property type="match status" value="1"/>
</dbReference>
<evidence type="ECO:0000313" key="3">
    <source>
        <dbReference type="EMBL" id="KIP09659.1"/>
    </source>
</evidence>
<dbReference type="PROSITE" id="PS51186">
    <property type="entry name" value="GNAT"/>
    <property type="match status" value="1"/>
</dbReference>
<protein>
    <recommendedName>
        <fullName evidence="2">N-acetyltransferase domain-containing protein</fullName>
    </recommendedName>
</protein>
<keyword evidence="1" id="KW-0808">Transferase</keyword>
<dbReference type="GO" id="GO:0008080">
    <property type="term" value="F:N-acetyltransferase activity"/>
    <property type="evidence" value="ECO:0007669"/>
    <property type="project" value="InterPro"/>
</dbReference>
<dbReference type="OrthoDB" id="2523549at2759"/>
<dbReference type="Proteomes" id="UP000053257">
    <property type="component" value="Unassembled WGS sequence"/>
</dbReference>
<organism evidence="3 4">
    <name type="scientific">Phlebiopsis gigantea (strain 11061_1 CR5-6)</name>
    <name type="common">White-rot fungus</name>
    <name type="synonym">Peniophora gigantea</name>
    <dbReference type="NCBI Taxonomy" id="745531"/>
    <lineage>
        <taxon>Eukaryota</taxon>
        <taxon>Fungi</taxon>
        <taxon>Dikarya</taxon>
        <taxon>Basidiomycota</taxon>
        <taxon>Agaricomycotina</taxon>
        <taxon>Agaricomycetes</taxon>
        <taxon>Polyporales</taxon>
        <taxon>Phanerochaetaceae</taxon>
        <taxon>Phlebiopsis</taxon>
    </lineage>
</organism>
<gene>
    <name evidence="3" type="ORF">PHLGIDRAFT_11793</name>
</gene>
<dbReference type="HOGENOM" id="CLU_831659_0_0_1"/>
<sequence>MSSFQFAQFTDPQIFLEAVEPHDHSFLNYTLGQVAESFEAEQVRVRGLTTTSRHLFGVYRGEALFITFTKVDGDYAWAVSPPLGEDDADEEVISAALSTLASGVVATIDIHSVDRLIGPAHLVKTFVAHWTHEVEQRGVVVMLPTASSFESRISYATLATIPPPSPAFSTYRVELATQADTDELSQLFIAFIGRHRPSKAALDRARHDMDIWVQLGQIWVCRLDGGIAGYVATGRTTKRTVGIRNVFVSPNHRRKGVAEAMTRAVTRFMLGAKPLGFEGAPAGGPALGTKEQVCLNVAEESVAQLYRRCGFLLGEDAEDPDTGRRGWMSSAVQTIEVLPRDDLEVLMRPIQLRDDPTQNITGIKKLYF</sequence>
<feature type="domain" description="N-acetyltransferase" evidence="2">
    <location>
        <begin position="171"/>
        <end position="333"/>
    </location>
</feature>
<dbReference type="Gene3D" id="3.40.630.30">
    <property type="match status" value="1"/>
</dbReference>
<dbReference type="Pfam" id="PF13508">
    <property type="entry name" value="Acetyltransf_7"/>
    <property type="match status" value="1"/>
</dbReference>
<dbReference type="InterPro" id="IPR016181">
    <property type="entry name" value="Acyl_CoA_acyltransferase"/>
</dbReference>
<dbReference type="EMBL" id="KN840463">
    <property type="protein sequence ID" value="KIP09659.1"/>
    <property type="molecule type" value="Genomic_DNA"/>
</dbReference>
<reference evidence="3 4" key="1">
    <citation type="journal article" date="2014" name="PLoS Genet.">
        <title>Analysis of the Phlebiopsis gigantea genome, transcriptome and secretome provides insight into its pioneer colonization strategies of wood.</title>
        <authorList>
            <person name="Hori C."/>
            <person name="Ishida T."/>
            <person name="Igarashi K."/>
            <person name="Samejima M."/>
            <person name="Suzuki H."/>
            <person name="Master E."/>
            <person name="Ferreira P."/>
            <person name="Ruiz-Duenas F.J."/>
            <person name="Held B."/>
            <person name="Canessa P."/>
            <person name="Larrondo L.F."/>
            <person name="Schmoll M."/>
            <person name="Druzhinina I.S."/>
            <person name="Kubicek C.P."/>
            <person name="Gaskell J.A."/>
            <person name="Kersten P."/>
            <person name="St John F."/>
            <person name="Glasner J."/>
            <person name="Sabat G."/>
            <person name="Splinter BonDurant S."/>
            <person name="Syed K."/>
            <person name="Yadav J."/>
            <person name="Mgbeahuruike A.C."/>
            <person name="Kovalchuk A."/>
            <person name="Asiegbu F.O."/>
            <person name="Lackner G."/>
            <person name="Hoffmeister D."/>
            <person name="Rencoret J."/>
            <person name="Gutierrez A."/>
            <person name="Sun H."/>
            <person name="Lindquist E."/>
            <person name="Barry K."/>
            <person name="Riley R."/>
            <person name="Grigoriev I.V."/>
            <person name="Henrissat B."/>
            <person name="Kues U."/>
            <person name="Berka R.M."/>
            <person name="Martinez A.T."/>
            <person name="Covert S.F."/>
            <person name="Blanchette R.A."/>
            <person name="Cullen D."/>
        </authorList>
    </citation>
    <scope>NUCLEOTIDE SEQUENCE [LARGE SCALE GENOMIC DNA]</scope>
    <source>
        <strain evidence="3 4">11061_1 CR5-6</strain>
    </source>
</reference>
<dbReference type="AlphaFoldDB" id="A0A0C3NW87"/>
<accession>A0A0C3NW87</accession>
<evidence type="ECO:0000313" key="4">
    <source>
        <dbReference type="Proteomes" id="UP000053257"/>
    </source>
</evidence>
<name>A0A0C3NW87_PHLG1</name>